<evidence type="ECO:0000256" key="3">
    <source>
        <dbReference type="ARBA" id="ARBA00023157"/>
    </source>
</evidence>
<evidence type="ECO:0000313" key="6">
    <source>
        <dbReference type="EMBL" id="EJT82410.1"/>
    </source>
</evidence>
<evidence type="ECO:0000256" key="4">
    <source>
        <dbReference type="SAM" id="MobiDB-lite"/>
    </source>
</evidence>
<organism evidence="6">
    <name type="scientific">Gaeumannomyces tritici (strain R3-111a-1)</name>
    <name type="common">Wheat and barley take-all root rot fungus</name>
    <name type="synonym">Gaeumannomyces graminis var. tritici</name>
    <dbReference type="NCBI Taxonomy" id="644352"/>
    <lineage>
        <taxon>Eukaryota</taxon>
        <taxon>Fungi</taxon>
        <taxon>Dikarya</taxon>
        <taxon>Ascomycota</taxon>
        <taxon>Pezizomycotina</taxon>
        <taxon>Sordariomycetes</taxon>
        <taxon>Sordariomycetidae</taxon>
        <taxon>Magnaporthales</taxon>
        <taxon>Magnaporthaceae</taxon>
        <taxon>Gaeumannomyces</taxon>
    </lineage>
</organism>
<dbReference type="PANTHER" id="PTHR42341:SF1">
    <property type="entry name" value="HYDROPHOBIN"/>
    <property type="match status" value="1"/>
</dbReference>
<comment type="subcellular location">
    <subcellularLocation>
        <location evidence="1">Cell envelope</location>
    </subcellularLocation>
</comment>
<keyword evidence="3" id="KW-1015">Disulfide bond</keyword>
<keyword evidence="5" id="KW-0732">Signal</keyword>
<feature type="signal peptide" evidence="5">
    <location>
        <begin position="1"/>
        <end position="17"/>
    </location>
</feature>
<feature type="region of interest" description="Disordered" evidence="4">
    <location>
        <begin position="25"/>
        <end position="44"/>
    </location>
</feature>
<dbReference type="Gene3D" id="3.20.120.10">
    <property type="entry name" value="Hydrophobin"/>
    <property type="match status" value="1"/>
</dbReference>
<dbReference type="STRING" id="644352.J3NM79"/>
<proteinExistence type="inferred from homology"/>
<dbReference type="HOGENOM" id="CLU_141181_2_2_1"/>
<dbReference type="EMBL" id="GL385395">
    <property type="protein sequence ID" value="EJT82410.1"/>
    <property type="molecule type" value="Genomic_DNA"/>
</dbReference>
<reference evidence="8" key="1">
    <citation type="submission" date="2010-07" db="EMBL/GenBank/DDBJ databases">
        <title>The genome sequence of Gaeumannomyces graminis var. tritici strain R3-111a-1.</title>
        <authorList>
            <consortium name="The Broad Institute Genome Sequencing Platform"/>
            <person name="Ma L.-J."/>
            <person name="Dead R."/>
            <person name="Young S."/>
            <person name="Zeng Q."/>
            <person name="Koehrsen M."/>
            <person name="Alvarado L."/>
            <person name="Berlin A."/>
            <person name="Chapman S.B."/>
            <person name="Chen Z."/>
            <person name="Freedman E."/>
            <person name="Gellesch M."/>
            <person name="Goldberg J."/>
            <person name="Griggs A."/>
            <person name="Gujja S."/>
            <person name="Heilman E.R."/>
            <person name="Heiman D."/>
            <person name="Hepburn T."/>
            <person name="Howarth C."/>
            <person name="Jen D."/>
            <person name="Larson L."/>
            <person name="Mehta T."/>
            <person name="Neiman D."/>
            <person name="Pearson M."/>
            <person name="Roberts A."/>
            <person name="Saif S."/>
            <person name="Shea T."/>
            <person name="Shenoy N."/>
            <person name="Sisk P."/>
            <person name="Stolte C."/>
            <person name="Sykes S."/>
            <person name="Walk T."/>
            <person name="White J."/>
            <person name="Yandava C."/>
            <person name="Haas B."/>
            <person name="Nusbaum C."/>
            <person name="Birren B."/>
        </authorList>
    </citation>
    <scope>NUCLEOTIDE SEQUENCE [LARGE SCALE GENOMIC DNA]</scope>
    <source>
        <strain evidence="8">R3-111a-1</strain>
    </source>
</reference>
<protein>
    <submittedName>
        <fullName evidence="6 7">Uncharacterized protein</fullName>
    </submittedName>
</protein>
<dbReference type="GeneID" id="20342841"/>
<feature type="chain" id="PRO_5015094265" evidence="5">
    <location>
        <begin position="18"/>
        <end position="120"/>
    </location>
</feature>
<dbReference type="VEuPathDB" id="FungiDB:GGTG_02383"/>
<dbReference type="EnsemblFungi" id="EJT82410">
    <property type="protein sequence ID" value="EJT82410"/>
    <property type="gene ID" value="GGTG_02383"/>
</dbReference>
<dbReference type="SUPFAM" id="SSF101751">
    <property type="entry name" value="Hydrophobin II, HfbII"/>
    <property type="match status" value="1"/>
</dbReference>
<reference evidence="7" key="5">
    <citation type="submission" date="2018-04" db="UniProtKB">
        <authorList>
            <consortium name="EnsemblFungi"/>
        </authorList>
    </citation>
    <scope>IDENTIFICATION</scope>
    <source>
        <strain evidence="7">R3-111a-1</strain>
    </source>
</reference>
<dbReference type="PANTHER" id="PTHR42341">
    <property type="entry name" value="HYDROPHOBIN"/>
    <property type="match status" value="1"/>
</dbReference>
<evidence type="ECO:0000313" key="8">
    <source>
        <dbReference type="Proteomes" id="UP000006039"/>
    </source>
</evidence>
<evidence type="ECO:0000256" key="1">
    <source>
        <dbReference type="ARBA" id="ARBA00004196"/>
    </source>
</evidence>
<comment type="similarity">
    <text evidence="2">Belongs to the cerato-ulmin hydrophobin family.</text>
</comment>
<reference evidence="7" key="4">
    <citation type="journal article" date="2015" name="G3 (Bethesda)">
        <title>Genome sequences of three phytopathogenic species of the Magnaporthaceae family of fungi.</title>
        <authorList>
            <person name="Okagaki L.H."/>
            <person name="Nunes C.C."/>
            <person name="Sailsbery J."/>
            <person name="Clay B."/>
            <person name="Brown D."/>
            <person name="John T."/>
            <person name="Oh Y."/>
            <person name="Young N."/>
            <person name="Fitzgerald M."/>
            <person name="Haas B.J."/>
            <person name="Zeng Q."/>
            <person name="Young S."/>
            <person name="Adiconis X."/>
            <person name="Fan L."/>
            <person name="Levin J.Z."/>
            <person name="Mitchell T.K."/>
            <person name="Okubara P.A."/>
            <person name="Farman M.L."/>
            <person name="Kohn L.M."/>
            <person name="Birren B."/>
            <person name="Ma L.-J."/>
            <person name="Dean R.A."/>
        </authorList>
    </citation>
    <scope>NUCLEOTIDE SEQUENCE</scope>
    <source>
        <strain evidence="7">R3-111a-1</strain>
    </source>
</reference>
<dbReference type="CDD" id="cd23508">
    <property type="entry name" value="hydrophobin_II"/>
    <property type="match status" value="1"/>
</dbReference>
<dbReference type="AlphaFoldDB" id="J3NM79"/>
<reference evidence="6" key="3">
    <citation type="submission" date="2010-09" db="EMBL/GenBank/DDBJ databases">
        <title>Annotation of Gaeumannomyces graminis var. tritici R3-111a-1.</title>
        <authorList>
            <consortium name="The Broad Institute Genome Sequencing Platform"/>
            <person name="Ma L.-J."/>
            <person name="Dead R."/>
            <person name="Young S.K."/>
            <person name="Zeng Q."/>
            <person name="Gargeya S."/>
            <person name="Fitzgerald M."/>
            <person name="Haas B."/>
            <person name="Abouelleil A."/>
            <person name="Alvarado L."/>
            <person name="Arachchi H.M."/>
            <person name="Berlin A."/>
            <person name="Brown A."/>
            <person name="Chapman S.B."/>
            <person name="Chen Z."/>
            <person name="Dunbar C."/>
            <person name="Freedman E."/>
            <person name="Gearin G."/>
            <person name="Gellesch M."/>
            <person name="Goldberg J."/>
            <person name="Griggs A."/>
            <person name="Gujja S."/>
            <person name="Heiman D."/>
            <person name="Howarth C."/>
            <person name="Larson L."/>
            <person name="Lui A."/>
            <person name="MacDonald P.J.P."/>
            <person name="Mehta T."/>
            <person name="Montmayeur A."/>
            <person name="Murphy C."/>
            <person name="Neiman D."/>
            <person name="Pearson M."/>
            <person name="Priest M."/>
            <person name="Roberts A."/>
            <person name="Saif S."/>
            <person name="Shea T."/>
            <person name="Shenoy N."/>
            <person name="Sisk P."/>
            <person name="Stolte C."/>
            <person name="Sykes S."/>
            <person name="Yandava C."/>
            <person name="Wortman J."/>
            <person name="Nusbaum C."/>
            <person name="Birren B."/>
        </authorList>
    </citation>
    <scope>NUCLEOTIDE SEQUENCE</scope>
    <source>
        <strain evidence="6">R3-111a-1</strain>
    </source>
</reference>
<dbReference type="eggNOG" id="ENOG502SUV9">
    <property type="taxonomic scope" value="Eukaryota"/>
</dbReference>
<dbReference type="Pfam" id="PF06766">
    <property type="entry name" value="Hydrophobin_2"/>
    <property type="match status" value="1"/>
</dbReference>
<accession>J3NM79</accession>
<dbReference type="InterPro" id="IPR010636">
    <property type="entry name" value="Class_II_hydrophobin"/>
</dbReference>
<keyword evidence="8" id="KW-1185">Reference proteome</keyword>
<sequence>MQFKTIIIALFAGAAVAVPTGGGSGGGGSGGGGSGGGGSGGGGSGGGAYDACSGLYDSLQCCATDVLGLANLDCSPPTKAPTSAADFKATCAKGGQRARCCVLPILGQAVLCQSPLGVTY</sequence>
<evidence type="ECO:0000256" key="2">
    <source>
        <dbReference type="ARBA" id="ARBA00009576"/>
    </source>
</evidence>
<dbReference type="RefSeq" id="XP_009218419.1">
    <property type="nucleotide sequence ID" value="XM_009220155.1"/>
</dbReference>
<gene>
    <name evidence="7" type="primary">20342841</name>
    <name evidence="6" type="ORF">GGTG_02383</name>
</gene>
<dbReference type="GO" id="GO:0005576">
    <property type="term" value="C:extracellular region"/>
    <property type="evidence" value="ECO:0007669"/>
    <property type="project" value="InterPro"/>
</dbReference>
<evidence type="ECO:0000256" key="5">
    <source>
        <dbReference type="SAM" id="SignalP"/>
    </source>
</evidence>
<dbReference type="OrthoDB" id="4500971at2759"/>
<dbReference type="Proteomes" id="UP000006039">
    <property type="component" value="Unassembled WGS sequence"/>
</dbReference>
<name>J3NM79_GAET3</name>
<evidence type="ECO:0000313" key="7">
    <source>
        <dbReference type="EnsemblFungi" id="EJT82410"/>
    </source>
</evidence>
<dbReference type="InterPro" id="IPR036686">
    <property type="entry name" value="Class_II_Hydrophobin_sf"/>
</dbReference>
<reference evidence="6" key="2">
    <citation type="submission" date="2010-07" db="EMBL/GenBank/DDBJ databases">
        <authorList>
            <consortium name="The Broad Institute Genome Sequencing Platform"/>
            <consortium name="Broad Institute Genome Sequencing Center for Infectious Disease"/>
            <person name="Ma L.-J."/>
            <person name="Dead R."/>
            <person name="Young S."/>
            <person name="Zeng Q."/>
            <person name="Koehrsen M."/>
            <person name="Alvarado L."/>
            <person name="Berlin A."/>
            <person name="Chapman S.B."/>
            <person name="Chen Z."/>
            <person name="Freedman E."/>
            <person name="Gellesch M."/>
            <person name="Goldberg J."/>
            <person name="Griggs A."/>
            <person name="Gujja S."/>
            <person name="Heilman E.R."/>
            <person name="Heiman D."/>
            <person name="Hepburn T."/>
            <person name="Howarth C."/>
            <person name="Jen D."/>
            <person name="Larson L."/>
            <person name="Mehta T."/>
            <person name="Neiman D."/>
            <person name="Pearson M."/>
            <person name="Roberts A."/>
            <person name="Saif S."/>
            <person name="Shea T."/>
            <person name="Shenoy N."/>
            <person name="Sisk P."/>
            <person name="Stolte C."/>
            <person name="Sykes S."/>
            <person name="Walk T."/>
            <person name="White J."/>
            <person name="Yandava C."/>
            <person name="Haas B."/>
            <person name="Nusbaum C."/>
            <person name="Birren B."/>
        </authorList>
    </citation>
    <scope>NUCLEOTIDE SEQUENCE</scope>
    <source>
        <strain evidence="6">R3-111a-1</strain>
    </source>
</reference>